<feature type="binding site" evidence="7">
    <location>
        <position position="252"/>
    </location>
    <ligand>
        <name>4-imidazolone-5-propanoate</name>
        <dbReference type="ChEBI" id="CHEBI:77893"/>
    </ligand>
</feature>
<feature type="binding site" evidence="7">
    <location>
        <position position="249"/>
    </location>
    <ligand>
        <name>Fe(3+)</name>
        <dbReference type="ChEBI" id="CHEBI:29034"/>
    </ligand>
</feature>
<dbReference type="GO" id="GO:0005506">
    <property type="term" value="F:iron ion binding"/>
    <property type="evidence" value="ECO:0007669"/>
    <property type="project" value="UniProtKB-UniRule"/>
</dbReference>
<evidence type="ECO:0000256" key="4">
    <source>
        <dbReference type="ARBA" id="ARBA00022808"/>
    </source>
</evidence>
<feature type="binding site" evidence="7">
    <location>
        <position position="79"/>
    </location>
    <ligand>
        <name>Zn(2+)</name>
        <dbReference type="ChEBI" id="CHEBI:29105"/>
    </ligand>
</feature>
<dbReference type="GO" id="GO:0019557">
    <property type="term" value="P:L-histidine catabolic process to glutamate and formate"/>
    <property type="evidence" value="ECO:0007669"/>
    <property type="project" value="UniProtKB-UniPathway"/>
</dbReference>
<keyword evidence="2 7" id="KW-0479">Metal-binding</keyword>
<gene>
    <name evidence="9" type="primary">hutI_1</name>
    <name evidence="7" type="synonym">hutI</name>
    <name evidence="9" type="ORF">DSCOOX_17970</name>
</gene>
<keyword evidence="3 7" id="KW-0378">Hydrolase</keyword>
<proteinExistence type="inferred from homology"/>
<keyword evidence="7" id="KW-0963">Cytoplasm</keyword>
<feature type="binding site" evidence="7">
    <location>
        <position position="151"/>
    </location>
    <ligand>
        <name>N-formimidoyl-L-glutamate</name>
        <dbReference type="ChEBI" id="CHEBI:58928"/>
    </ligand>
</feature>
<dbReference type="InterPro" id="IPR032466">
    <property type="entry name" value="Metal_Hydrolase"/>
</dbReference>
<evidence type="ECO:0000256" key="7">
    <source>
        <dbReference type="HAMAP-Rule" id="MF_00372"/>
    </source>
</evidence>
<evidence type="ECO:0000256" key="2">
    <source>
        <dbReference type="ARBA" id="ARBA00022723"/>
    </source>
</evidence>
<protein>
    <recommendedName>
        <fullName evidence="1 7">Imidazolonepropionase</fullName>
        <ecNumber evidence="1 7">3.5.2.7</ecNumber>
    </recommendedName>
    <alternativeName>
        <fullName evidence="7">Imidazolone-5-propionate hydrolase</fullName>
    </alternativeName>
</protein>
<keyword evidence="4 7" id="KW-0369">Histidine metabolism</keyword>
<dbReference type="UniPathway" id="UPA00379">
    <property type="reaction ID" value="UER00551"/>
</dbReference>
<accession>A0A5K8A7W9</accession>
<keyword evidence="5 7" id="KW-0862">Zinc</keyword>
<evidence type="ECO:0000256" key="5">
    <source>
        <dbReference type="ARBA" id="ARBA00022833"/>
    </source>
</evidence>
<dbReference type="CDD" id="cd01296">
    <property type="entry name" value="Imidazolone-5PH"/>
    <property type="match status" value="1"/>
</dbReference>
<comment type="catalytic activity">
    <reaction evidence="7">
        <text>4-imidazolone-5-propanoate + H2O = N-formimidoyl-L-glutamate</text>
        <dbReference type="Rhea" id="RHEA:23660"/>
        <dbReference type="ChEBI" id="CHEBI:15377"/>
        <dbReference type="ChEBI" id="CHEBI:58928"/>
        <dbReference type="ChEBI" id="CHEBI:77893"/>
        <dbReference type="EC" id="3.5.2.7"/>
    </reaction>
</comment>
<feature type="binding site" evidence="7">
    <location>
        <position position="184"/>
    </location>
    <ligand>
        <name>4-imidazolone-5-propanoate</name>
        <dbReference type="ChEBI" id="CHEBI:77893"/>
    </ligand>
</feature>
<dbReference type="PANTHER" id="PTHR42752">
    <property type="entry name" value="IMIDAZOLONEPROPIONASE"/>
    <property type="match status" value="1"/>
</dbReference>
<feature type="binding site" evidence="7">
    <location>
        <position position="151"/>
    </location>
    <ligand>
        <name>4-imidazolone-5-propanoate</name>
        <dbReference type="ChEBI" id="CHEBI:77893"/>
    </ligand>
</feature>
<dbReference type="InterPro" id="IPR006680">
    <property type="entry name" value="Amidohydro-rel"/>
</dbReference>
<dbReference type="AlphaFoldDB" id="A0A5K8A7W9"/>
<dbReference type="GO" id="GO:0008270">
    <property type="term" value="F:zinc ion binding"/>
    <property type="evidence" value="ECO:0007669"/>
    <property type="project" value="UniProtKB-UniRule"/>
</dbReference>
<dbReference type="RefSeq" id="WP_155309903.1">
    <property type="nucleotide sequence ID" value="NZ_AP021879.1"/>
</dbReference>
<evidence type="ECO:0000259" key="8">
    <source>
        <dbReference type="Pfam" id="PF01979"/>
    </source>
</evidence>
<sequence>MRKTIFPESVDSLWLDTNLATMAESGAYGRIASGAVAVTAGRIVWIGAQSALPDDAPQRAARVHRLDGAWLTPGMIDCHTHLIYAGNRAREFEMRLNGATYAQIAEAGGGIVSTVTAVRKASEDALYRYSAKRLMAMQAEGVTTVEVKSGYGLDTASELKMLRVARRLEETLPTTVVATFLGAHALPPEYKGRPDAYVDLVVDEMLPEVAAEGLARAVDVFCETIAFTTEQTERIFKAARQHQLAVKLHAEQLSDSKGAILAARYGALSADHLEYLEPDGASALAASGTVAVLLPGAFYFLNETRKPPVALLRRNGVPMALSTDCNPGTSPTTSPLLMMNMACVNFGLTPVEALAGFTVNAARALKIDDRQGSLEVGKSADFAVWEIDEPAELAYRMGGNPCRMTVKDGVVVHRAV</sequence>
<dbReference type="Gene3D" id="3.20.20.140">
    <property type="entry name" value="Metal-dependent hydrolases"/>
    <property type="match status" value="1"/>
</dbReference>
<comment type="function">
    <text evidence="7">Catalyzes the hydrolytic cleavage of the carbon-nitrogen bond in imidazolone-5-propanoate to yield N-formimidoyl-L-glutamate. It is the third step in the universal histidine degradation pathway.</text>
</comment>
<comment type="similarity">
    <text evidence="7">Belongs to the metallo-dependent hydrolases superfamily. HutI family.</text>
</comment>
<feature type="binding site" evidence="7">
    <location>
        <position position="88"/>
    </location>
    <ligand>
        <name>4-imidazolone-5-propanoate</name>
        <dbReference type="ChEBI" id="CHEBI:77893"/>
    </ligand>
</feature>
<dbReference type="InterPro" id="IPR011059">
    <property type="entry name" value="Metal-dep_hydrolase_composite"/>
</dbReference>
<dbReference type="GO" id="GO:0050480">
    <property type="term" value="F:imidazolonepropionase activity"/>
    <property type="evidence" value="ECO:0007669"/>
    <property type="project" value="UniProtKB-UniRule"/>
</dbReference>
<dbReference type="Proteomes" id="UP000422108">
    <property type="component" value="Chromosome"/>
</dbReference>
<dbReference type="PANTHER" id="PTHR42752:SF1">
    <property type="entry name" value="IMIDAZOLONEPROPIONASE-RELATED"/>
    <property type="match status" value="1"/>
</dbReference>
<comment type="subcellular location">
    <subcellularLocation>
        <location evidence="7">Cytoplasm</location>
    </subcellularLocation>
</comment>
<evidence type="ECO:0000256" key="6">
    <source>
        <dbReference type="ARBA" id="ARBA00023004"/>
    </source>
</evidence>
<evidence type="ECO:0000256" key="3">
    <source>
        <dbReference type="ARBA" id="ARBA00022801"/>
    </source>
</evidence>
<dbReference type="SUPFAM" id="SSF51338">
    <property type="entry name" value="Composite domain of metallo-dependent hydrolases"/>
    <property type="match status" value="1"/>
</dbReference>
<comment type="pathway">
    <text evidence="7">Amino-acid degradation; L-histidine degradation into L-glutamate; N-formimidoyl-L-glutamate from L-histidine: step 3/3.</text>
</comment>
<dbReference type="Pfam" id="PF01979">
    <property type="entry name" value="Amidohydro_1"/>
    <property type="match status" value="1"/>
</dbReference>
<name>A0A5K8A7W9_9BACT</name>
<dbReference type="EC" id="3.5.2.7" evidence="1 7"/>
<dbReference type="HAMAP" id="MF_00372">
    <property type="entry name" value="HutI"/>
    <property type="match status" value="1"/>
</dbReference>
<dbReference type="InterPro" id="IPR005920">
    <property type="entry name" value="HutI"/>
</dbReference>
<feature type="binding site" evidence="7">
    <location>
        <position position="326"/>
    </location>
    <ligand>
        <name>N-formimidoyl-L-glutamate</name>
        <dbReference type="ChEBI" id="CHEBI:58928"/>
    </ligand>
</feature>
<feature type="binding site" evidence="7">
    <location>
        <position position="328"/>
    </location>
    <ligand>
        <name>N-formimidoyl-L-glutamate</name>
        <dbReference type="ChEBI" id="CHEBI:58928"/>
    </ligand>
</feature>
<feature type="binding site" evidence="7">
    <location>
        <position position="249"/>
    </location>
    <ligand>
        <name>Zn(2+)</name>
        <dbReference type="ChEBI" id="CHEBI:29105"/>
    </ligand>
</feature>
<feature type="domain" description="Amidohydrolase-related" evidence="8">
    <location>
        <begin position="71"/>
        <end position="412"/>
    </location>
</feature>
<dbReference type="FunFam" id="3.20.20.140:FF:000007">
    <property type="entry name" value="Imidazolonepropionase"/>
    <property type="match status" value="1"/>
</dbReference>
<feature type="binding site" evidence="7">
    <location>
        <position position="329"/>
    </location>
    <ligand>
        <name>4-imidazolone-5-propanoate</name>
        <dbReference type="ChEBI" id="CHEBI:77893"/>
    </ligand>
</feature>
<keyword evidence="6 7" id="KW-0408">Iron</keyword>
<comment type="cofactor">
    <cofactor evidence="7">
        <name>Zn(2+)</name>
        <dbReference type="ChEBI" id="CHEBI:29105"/>
    </cofactor>
    <cofactor evidence="7">
        <name>Fe(3+)</name>
        <dbReference type="ChEBI" id="CHEBI:29034"/>
    </cofactor>
    <text evidence="7">Binds 1 zinc or iron ion per subunit.</text>
</comment>
<feature type="binding site" evidence="7">
    <location>
        <position position="324"/>
    </location>
    <ligand>
        <name>Fe(3+)</name>
        <dbReference type="ChEBI" id="CHEBI:29034"/>
    </ligand>
</feature>
<organism evidence="9 10">
    <name type="scientific">Desulfosarcina ovata subsp. ovata</name>
    <dbReference type="NCBI Taxonomy" id="2752305"/>
    <lineage>
        <taxon>Bacteria</taxon>
        <taxon>Pseudomonadati</taxon>
        <taxon>Thermodesulfobacteriota</taxon>
        <taxon>Desulfobacteria</taxon>
        <taxon>Desulfobacterales</taxon>
        <taxon>Desulfosarcinaceae</taxon>
        <taxon>Desulfosarcina</taxon>
    </lineage>
</organism>
<feature type="binding site" evidence="7">
    <location>
        <position position="324"/>
    </location>
    <ligand>
        <name>Zn(2+)</name>
        <dbReference type="ChEBI" id="CHEBI:29105"/>
    </ligand>
</feature>
<dbReference type="GO" id="GO:0005737">
    <property type="term" value="C:cytoplasm"/>
    <property type="evidence" value="ECO:0007669"/>
    <property type="project" value="UniProtKB-SubCell"/>
</dbReference>
<feature type="binding site" evidence="7">
    <location>
        <position position="81"/>
    </location>
    <ligand>
        <name>Fe(3+)</name>
        <dbReference type="ChEBI" id="CHEBI:29034"/>
    </ligand>
</feature>
<feature type="binding site" evidence="7">
    <location>
        <position position="79"/>
    </location>
    <ligand>
        <name>Fe(3+)</name>
        <dbReference type="ChEBI" id="CHEBI:29034"/>
    </ligand>
</feature>
<reference evidence="9 10" key="1">
    <citation type="submission" date="2019-11" db="EMBL/GenBank/DDBJ databases">
        <title>Comparative genomics of hydrocarbon-degrading Desulfosarcina strains.</title>
        <authorList>
            <person name="Watanabe M."/>
            <person name="Kojima H."/>
            <person name="Fukui M."/>
        </authorList>
    </citation>
    <scope>NUCLEOTIDE SEQUENCE [LARGE SCALE GENOMIC DNA]</scope>
    <source>
        <strain evidence="10">oXyS1</strain>
    </source>
</reference>
<dbReference type="SUPFAM" id="SSF51556">
    <property type="entry name" value="Metallo-dependent hydrolases"/>
    <property type="match status" value="1"/>
</dbReference>
<evidence type="ECO:0000313" key="10">
    <source>
        <dbReference type="Proteomes" id="UP000422108"/>
    </source>
</evidence>
<dbReference type="GO" id="GO:0019556">
    <property type="term" value="P:L-histidine catabolic process to glutamate and formamide"/>
    <property type="evidence" value="ECO:0007669"/>
    <property type="project" value="UniProtKB-UniRule"/>
</dbReference>
<evidence type="ECO:0000313" key="9">
    <source>
        <dbReference type="EMBL" id="BBO88617.1"/>
    </source>
</evidence>
<keyword evidence="10" id="KW-1185">Reference proteome</keyword>
<dbReference type="Gene3D" id="2.30.40.10">
    <property type="entry name" value="Urease, subunit C, domain 1"/>
    <property type="match status" value="1"/>
</dbReference>
<evidence type="ECO:0000256" key="1">
    <source>
        <dbReference type="ARBA" id="ARBA00012864"/>
    </source>
</evidence>
<feature type="binding site" evidence="7">
    <location>
        <position position="81"/>
    </location>
    <ligand>
        <name>Zn(2+)</name>
        <dbReference type="ChEBI" id="CHEBI:29105"/>
    </ligand>
</feature>
<dbReference type="NCBIfam" id="TIGR01224">
    <property type="entry name" value="hutI"/>
    <property type="match status" value="1"/>
</dbReference>
<dbReference type="EMBL" id="AP021879">
    <property type="protein sequence ID" value="BBO88617.1"/>
    <property type="molecule type" value="Genomic_DNA"/>
</dbReference>